<keyword evidence="1" id="KW-0805">Transcription regulation</keyword>
<dbReference type="Pfam" id="PF12833">
    <property type="entry name" value="HTH_18"/>
    <property type="match status" value="1"/>
</dbReference>
<dbReference type="Gene3D" id="1.10.10.60">
    <property type="entry name" value="Homeodomain-like"/>
    <property type="match status" value="1"/>
</dbReference>
<dbReference type="InterPro" id="IPR018060">
    <property type="entry name" value="HTH_AraC"/>
</dbReference>
<keyword evidence="3" id="KW-0804">Transcription</keyword>
<protein>
    <submittedName>
        <fullName evidence="5">Transcriptional regulator, AraC family</fullName>
    </submittedName>
</protein>
<dbReference type="GO" id="GO:0043565">
    <property type="term" value="F:sequence-specific DNA binding"/>
    <property type="evidence" value="ECO:0007669"/>
    <property type="project" value="InterPro"/>
</dbReference>
<dbReference type="SUPFAM" id="SSF46689">
    <property type="entry name" value="Homeodomain-like"/>
    <property type="match status" value="1"/>
</dbReference>
<evidence type="ECO:0000256" key="3">
    <source>
        <dbReference type="ARBA" id="ARBA00023163"/>
    </source>
</evidence>
<proteinExistence type="predicted"/>
<dbReference type="PANTHER" id="PTHR46796:SF12">
    <property type="entry name" value="HTH-TYPE DNA-BINDING TRANSCRIPTIONAL ACTIVATOR EUTR"/>
    <property type="match status" value="1"/>
</dbReference>
<dbReference type="AlphaFoldDB" id="A0A099KBD2"/>
<evidence type="ECO:0000313" key="6">
    <source>
        <dbReference type="Proteomes" id="UP000029843"/>
    </source>
</evidence>
<reference evidence="5 6" key="1">
    <citation type="submission" date="2014-08" db="EMBL/GenBank/DDBJ databases">
        <title>Genomic and Phenotypic Diversity of Colwellia psychrerythraea strains from Disparate Marine Basins.</title>
        <authorList>
            <person name="Techtmann S.M."/>
            <person name="Stelling S.C."/>
            <person name="Utturkar S.M."/>
            <person name="Alshibli N."/>
            <person name="Harris A."/>
            <person name="Brown S.D."/>
            <person name="Hazen T.C."/>
        </authorList>
    </citation>
    <scope>NUCLEOTIDE SEQUENCE [LARGE SCALE GENOMIC DNA]</scope>
    <source>
        <strain evidence="5 6">ND2E</strain>
    </source>
</reference>
<dbReference type="InterPro" id="IPR050204">
    <property type="entry name" value="AraC_XylS_family_regulators"/>
</dbReference>
<feature type="domain" description="HTH araC/xylS-type" evidence="4">
    <location>
        <begin position="224"/>
        <end position="325"/>
    </location>
</feature>
<name>A0A099KBD2_COLPS</name>
<dbReference type="PANTHER" id="PTHR46796">
    <property type="entry name" value="HTH-TYPE TRANSCRIPTIONAL ACTIVATOR RHAS-RELATED"/>
    <property type="match status" value="1"/>
</dbReference>
<organism evidence="5 6">
    <name type="scientific">Colwellia psychrerythraea</name>
    <name type="common">Vibrio psychroerythus</name>
    <dbReference type="NCBI Taxonomy" id="28229"/>
    <lineage>
        <taxon>Bacteria</taxon>
        <taxon>Pseudomonadati</taxon>
        <taxon>Pseudomonadota</taxon>
        <taxon>Gammaproteobacteria</taxon>
        <taxon>Alteromonadales</taxon>
        <taxon>Colwelliaceae</taxon>
        <taxon>Colwellia</taxon>
    </lineage>
</organism>
<evidence type="ECO:0000313" key="5">
    <source>
        <dbReference type="EMBL" id="KGJ86923.1"/>
    </source>
</evidence>
<sequence>MEIHQAVPYTTTDSIVREISTSDVDELSQFQLHKNRRYTQLQPGKLNGEYLEANLGDVQIFRENLNAGALIEAAPASTFLPFAAVISNADNFNYCGKQRGKNTILQATGGFWDASFKQHLKFIVAAFDRETFCRNIELLTGEEIPNIWLISKASLTEPSSLKNYADGLESILTTVQNSPEILKKENAQRMLADSILRLTLAVLTKTTPINEQQVNQSNRVKGVRLVIDYLHHYAAQVPTIPELCNIAQLSERNLQYAFKEYLGITPIRYLRLVRLNGVKRDLVLAHPKKDRIVDIALNWGFIELGRFAGEYRQLFQELPSVTLNNNTMV</sequence>
<dbReference type="EMBL" id="JQED01000055">
    <property type="protein sequence ID" value="KGJ86923.1"/>
    <property type="molecule type" value="Genomic_DNA"/>
</dbReference>
<dbReference type="InterPro" id="IPR018062">
    <property type="entry name" value="HTH_AraC-typ_CS"/>
</dbReference>
<dbReference type="PROSITE" id="PS00041">
    <property type="entry name" value="HTH_ARAC_FAMILY_1"/>
    <property type="match status" value="1"/>
</dbReference>
<comment type="caution">
    <text evidence="5">The sequence shown here is derived from an EMBL/GenBank/DDBJ whole genome shotgun (WGS) entry which is preliminary data.</text>
</comment>
<dbReference type="GO" id="GO:0003700">
    <property type="term" value="F:DNA-binding transcription factor activity"/>
    <property type="evidence" value="ECO:0007669"/>
    <property type="project" value="InterPro"/>
</dbReference>
<dbReference type="SMART" id="SM00342">
    <property type="entry name" value="HTH_ARAC"/>
    <property type="match status" value="1"/>
</dbReference>
<dbReference type="OrthoDB" id="6003540at2"/>
<accession>A0A099KBD2</accession>
<evidence type="ECO:0000256" key="2">
    <source>
        <dbReference type="ARBA" id="ARBA00023125"/>
    </source>
</evidence>
<evidence type="ECO:0000259" key="4">
    <source>
        <dbReference type="PROSITE" id="PS01124"/>
    </source>
</evidence>
<dbReference type="Proteomes" id="UP000029843">
    <property type="component" value="Unassembled WGS sequence"/>
</dbReference>
<dbReference type="RefSeq" id="WP_052056933.1">
    <property type="nucleotide sequence ID" value="NZ_JQED01000055.1"/>
</dbReference>
<keyword evidence="2" id="KW-0238">DNA-binding</keyword>
<dbReference type="PROSITE" id="PS01124">
    <property type="entry name" value="HTH_ARAC_FAMILY_2"/>
    <property type="match status" value="1"/>
</dbReference>
<dbReference type="InterPro" id="IPR009057">
    <property type="entry name" value="Homeodomain-like_sf"/>
</dbReference>
<dbReference type="PATRIC" id="fig|28229.4.peg.3808"/>
<gene>
    <name evidence="5" type="ORF">ND2E_0330</name>
</gene>
<evidence type="ECO:0000256" key="1">
    <source>
        <dbReference type="ARBA" id="ARBA00023015"/>
    </source>
</evidence>